<proteinExistence type="predicted"/>
<protein>
    <submittedName>
        <fullName evidence="2">Transcriptional regulator PadR-like family protein</fullName>
    </submittedName>
</protein>
<dbReference type="RefSeq" id="WP_146071398.1">
    <property type="nucleotide sequence ID" value="NZ_FNUY01000007.1"/>
</dbReference>
<evidence type="ECO:0000313" key="3">
    <source>
        <dbReference type="Proteomes" id="UP000236743"/>
    </source>
</evidence>
<dbReference type="AlphaFoldDB" id="A0A1H6BLL4"/>
<dbReference type="OrthoDB" id="122286at2"/>
<organism evidence="2 3">
    <name type="scientific">Bosea lathyri</name>
    <dbReference type="NCBI Taxonomy" id="1036778"/>
    <lineage>
        <taxon>Bacteria</taxon>
        <taxon>Pseudomonadati</taxon>
        <taxon>Pseudomonadota</taxon>
        <taxon>Alphaproteobacteria</taxon>
        <taxon>Hyphomicrobiales</taxon>
        <taxon>Boseaceae</taxon>
        <taxon>Bosea</taxon>
    </lineage>
</organism>
<dbReference type="InterPro" id="IPR036388">
    <property type="entry name" value="WH-like_DNA-bd_sf"/>
</dbReference>
<dbReference type="Pfam" id="PF03551">
    <property type="entry name" value="PadR"/>
    <property type="match status" value="1"/>
</dbReference>
<evidence type="ECO:0000259" key="1">
    <source>
        <dbReference type="Pfam" id="PF03551"/>
    </source>
</evidence>
<dbReference type="Gene3D" id="1.10.10.10">
    <property type="entry name" value="Winged helix-like DNA-binding domain superfamily/Winged helix DNA-binding domain"/>
    <property type="match status" value="1"/>
</dbReference>
<sequence length="114" mass="12117">MSLLKLFDSDKASTIALNGRDIAILEAVKTSRAGVCTADVLAMIEKEINKEIRLATVYNTILDLEAKGLIKTSGSSSSDNGGRPRRLFSITPTGELALSLGEKMASAHFNAAYA</sequence>
<accession>A0A1H6BLL4</accession>
<dbReference type="InterPro" id="IPR036390">
    <property type="entry name" value="WH_DNA-bd_sf"/>
</dbReference>
<dbReference type="EMBL" id="FNUY01000007">
    <property type="protein sequence ID" value="SEG61086.1"/>
    <property type="molecule type" value="Genomic_DNA"/>
</dbReference>
<evidence type="ECO:0000313" key="2">
    <source>
        <dbReference type="EMBL" id="SEG61086.1"/>
    </source>
</evidence>
<feature type="domain" description="Transcription regulator PadR N-terminal" evidence="1">
    <location>
        <begin position="41"/>
        <end position="98"/>
    </location>
</feature>
<dbReference type="InterPro" id="IPR005149">
    <property type="entry name" value="Tscrpt_reg_PadR_N"/>
</dbReference>
<reference evidence="2 3" key="1">
    <citation type="submission" date="2016-10" db="EMBL/GenBank/DDBJ databases">
        <authorList>
            <person name="de Groot N.N."/>
        </authorList>
    </citation>
    <scope>NUCLEOTIDE SEQUENCE [LARGE SCALE GENOMIC DNA]</scope>
    <source>
        <strain evidence="2 3">DSM 26656</strain>
    </source>
</reference>
<gene>
    <name evidence="2" type="ORF">SAMN04488115_107306</name>
</gene>
<dbReference type="Proteomes" id="UP000236743">
    <property type="component" value="Unassembled WGS sequence"/>
</dbReference>
<keyword evidence="3" id="KW-1185">Reference proteome</keyword>
<dbReference type="SUPFAM" id="SSF46785">
    <property type="entry name" value="Winged helix' DNA-binding domain"/>
    <property type="match status" value="1"/>
</dbReference>
<name>A0A1H6BLL4_9HYPH</name>